<feature type="chain" id="PRO_5011905038" description="Bacterial Ig-like domain-containing protein" evidence="1">
    <location>
        <begin position="23"/>
        <end position="3706"/>
    </location>
</feature>
<protein>
    <recommendedName>
        <fullName evidence="3">Bacterial Ig-like domain-containing protein</fullName>
    </recommendedName>
</protein>
<organism evidence="2">
    <name type="scientific">Vibrio alginolyticus</name>
    <dbReference type="NCBI Taxonomy" id="663"/>
    <lineage>
        <taxon>Bacteria</taxon>
        <taxon>Pseudomonadati</taxon>
        <taxon>Pseudomonadota</taxon>
        <taxon>Gammaproteobacteria</taxon>
        <taxon>Vibrionales</taxon>
        <taxon>Vibrionaceae</taxon>
        <taxon>Vibrio</taxon>
    </lineage>
</organism>
<name>A0A1W6TZ42_VIBAL</name>
<dbReference type="EMBL" id="CP017903">
    <property type="protein sequence ID" value="ARP21134.1"/>
    <property type="molecule type" value="Genomic_DNA"/>
</dbReference>
<dbReference type="RefSeq" id="WP_231970764.1">
    <property type="nucleotide sequence ID" value="NZ_CP017890.1"/>
</dbReference>
<dbReference type="NCBIfam" id="NF032891">
    <property type="entry name" value="tail_200_repeat"/>
    <property type="match status" value="6"/>
</dbReference>
<accession>A0A1W6TZ42</accession>
<dbReference type="InterPro" id="IPR013783">
    <property type="entry name" value="Ig-like_fold"/>
</dbReference>
<gene>
    <name evidence="2" type="ORF">K05K4_44170</name>
</gene>
<dbReference type="PROSITE" id="PS51257">
    <property type="entry name" value="PROKAR_LIPOPROTEIN"/>
    <property type="match status" value="1"/>
</dbReference>
<evidence type="ECO:0000313" key="2">
    <source>
        <dbReference type="EMBL" id="ARP21134.1"/>
    </source>
</evidence>
<feature type="signal peptide" evidence="1">
    <location>
        <begin position="1"/>
        <end position="22"/>
    </location>
</feature>
<evidence type="ECO:0000256" key="1">
    <source>
        <dbReference type="SAM" id="SignalP"/>
    </source>
</evidence>
<reference evidence="2" key="1">
    <citation type="submission" date="2016-10" db="EMBL/GenBank/DDBJ databases">
        <title>The High Quality Genome of Vibrio alginolyticus K01M1.</title>
        <authorList>
            <person name="Wendling C."/>
            <person name="Chibani C.M."/>
            <person name="Hertel R."/>
            <person name="Sproer C."/>
            <person name="Bunk B."/>
            <person name="Overmann J."/>
            <person name="Roth O."/>
            <person name="Liesegang H."/>
        </authorList>
    </citation>
    <scope>NUCLEOTIDE SEQUENCE</scope>
    <source>
        <strain evidence="2">K05K4</strain>
    </source>
</reference>
<sequence length="3706" mass="399077">MFAKNTLKLTLGLTLTSLLLSACGGGDGGDNTPPARSKGSISGMVFDAPVNGAKIEVFEFKNGNLGRKLANTTSDAFGNYLLEFESSSMPLFVVAKEGSYTDPFTNETVSVSNAKTLKFEGVVNFKEGSEQKLMLTPLSNLAAGLAKYKISQGATDESAFSTALDSINSMYGFDVNETKPIDITKGGQSSFASAGHQYGALLTAYSSYSYDLIKKYGNSDNVYTSMHFADIQYRDVIADGVLDGLEVSKTSGAVTPLSFGQKKINSDVYTRDLSQHVLIVVNDPSINISGTDAADYVDFSKKLNDLGTYGSTDGIIPPRDGTEIDTTAPIVTRIDRDVLAGTDKVDLKIVDDIGVEDVSAFIQYQINGSWSGEFQCNDIQDFGSTFCSVEFDDFEVGLRETNVKVNINTKEIDSVDMNPATGLSNVTAARLVLYTADVLGNELIPGSHSGLHINFEWDNDAPVIDITSASAINNQLKEYVLKGVVKESSQEISSVSISFKDGLHEGVTCSPVTVESGNACEFSKAYPTDEFLSTTVFEVRAKDSKGNTGAAQHAVSRDDQAPAQTITYPEGTSMTYVNVGLDGERTTYDGIYSQDTYTPDNVQASRDFLKIDYAYASLGIQNSLKGIDFSNFNANLLKENKIPYVRVKVSDVNTDTVLGSNANKLKLVVKYYVSQNNDNNYSLQQVIDTTASDDDYIAKIPHETLLDSNGRVEDVIYYIPFVRDILGDSFKSVSENSSQKLVIQTIDESDNESTPREVYFRSSFDLPTIKVVTPFIGARAQLEGLSPSGEFTSLASCTTIQQLESDQSMALDVASCETTTDVVNYDFMRVRLIGIEGSEPYYYQWKRDPGTKKVTVDLNKANIGVYFKLKGSQTYYITELSTYQTGLFDFQWDQVTAGEKTSERAIQILDEVRYALSGTNNNSFFGFDPTVVSYATNEMLTTKAIPDKPSNDYLHRFLVEAIDSIAERMPRNNSLDFASAIYDDFSYDGKANGVGAGGSQVTLDSYTFGAETYRKDLAQSYYEIMASKYGIETNIAQLYADDISMANPDLNGKNIFDTEGSSIDTLPPQPKLTIESGRETMVGNRLYIAGEVVSKIVLDDPSGIVGTDAHGPKFSTMWYQANEPNIEIPLDINIVENSDSSNTYRKEYFFTLNSQSSELKDIIEFAVETSAMDPHGNAYGYNGKSPFIESVFIDNDFPKASYLPPNDVDGKRVENGIYLNANNTHELTFKVEDIVGDKLASRGLVFYQQTGEKVTYTPENFASNSKDAFKVKLCTGEICSNQGSTIYPGDGDWLVVAAAEDNLGNSVSELTSTAPRFNIRIDSEAPIVKSEQVQSRLGGNNQWAPVIDWGTLSSGNNVKIDLRRGSGQALTLESCDPLTEACDVPYLVGEQPDVKVQLVSKAFDYDEWNEFYVTATDNAYPANVSTTGKFTFQVDNKGPEIILNTPWVEDTLSKENYVIGREFNVRFKSVIDDSDLEQVSLYQSGKDSPIKTIVPTDSSKEFVMSLIKSDTDKIDISEDEKTTSLYVKATDIYGFESSSNTHKVILDRDGPTLGLSGFNANDYYLGNYVFDLTALDLNANGDVSINGVNRESLEYWTFSDLEPLPGSPGTKINEDLKVSLGDLGTGTHKIRLKGSDVRGNTTLTSDEQDFTVKVYNSIPQVTLAMSYTDGTPITNNTIYQDGNIVLTLDIVDDSGVDRIDSTYRFSGEQNGTNFTFSETADGTWTATLLSTQIAKDGNYELDIKVYNKVRYLDEKDRKVGKVNQTFSVQREGVVLTVESPLDFQNYLSDGVLDVTFTTLSAVKAKTLECWVREEYNSLDAPPTNEQPTSGVINVSQEPYSCSVNVGQNMTKAPVTLITKTLGTNGRETINKFNFSMVDIDAPTVVDGNSYSFKGSDVWFDEALKKKMLTFELSFNDALSGVNTESSDEYPKLVRNLGNKAYTPTTCAKGVGNIKCTYSESYADIIDGLSTTQEYKIKNLSDLAGNLTPEHDLLLELPKGSVVVEITDPVGNTTINGQQLVAKFRIKLYENSRLDNVMARFGTESYNYKDNPEKFAQLEVCADDPTYKCSTFTSELPSDADGKTIRTTITATDVWSRVGEATVDIKVDNTSPSVGDEIIVTESPTNPDNVRFRFDITDTGSSLAKVNYSILNPSYQEERVEDGNGSSTYFELPKSQLEGRGSITVDIKATDSVGLYSDIRKVIDISVPKVTVDFDGITSLQGGKLFFTKASQPFTVSTVEGERVKASQYSVELIPSLGDSLRYSGDVISSSGNGMMNFAVDNQGSYTLKVTVTDSVGRENTSFELLGKSYDGKVIESIVDYDAPSISGLSANQISKVPTNDKYQLEISAYITDKNLNLVTSKAVSGGSTVAPQAITEPTTEAGPYVISYLLPKGDHTITVAATDKVDNKSESSIDAHVEAATVPGLSISTASSAPLFGGEEITLTFNFTEEVTNFDISDVHLVASDNGATGTLKQDTWSTSDNVTWTVNYISPEKQDKNITIQVEDDSYQSTNTIPGKGSSLNIAVEGTLPKLTNVTFNPEHQSVGQSVSVSLQFDKELQEATATLGGNRISSLSATAEKKVWVGDVQVPSTALLSVDLVVSQFKDLTGNIGEDNTAHELPITPTLAIAPVGSVDETHAATLQFEGTSTRFDGQSLRLEVKAQGSATVLKSSSATVQAGGNWTSDAIDMSHQTNGTYTVIVTGTNSAGIEVSESQSFTLAQSLPTLTNVTFTPEHQAIGQSVTVTLEFDKDLQSAAAELGGTTITSLVATADPSVWTGDVVVPDSSELNVALLVRDYQDLSGNTGSQNTAYSMPITPTLAITPVGNVDETHAATLQFEGTSTRFDGQSLRLEVKAQGSATVLKSSSATVQAGGTWTSDAIDMSHQTNGTYIVMVTGTNSAGIEVSESQSFTLAQSLPTLTNATFTPEHQAIGQSVTVTLEFDKDLQSAAAELGGTTITSLVATADPSVWTGDVVVPSTSELNVALLVRDYQDLSGNTGSQNTAYFMPITPTLAITPVGNVDETQAATLQFEGTSTRFDGQSLRLEVKAQGGATVLKSSSATVQAGGTWISDSMDMSHQINGTYTVMVTGTNSAGIEVSESQSFTLAQSLPTLTNVTFTPEHQAIGQSVTVTLEFDKDLQSAAAELGGTTITSLVATADPSVWTGDVVVPSTSELNVALLVRDYQDLSGNTGGQSTAYSMPITPTLAITPVGNVDETHAATLQFEGTSTRFDGQSLRLEVKVQGSVTVLKSGSATVQAGGTWTSDAMDMSHQTNGTYTVMVTGTNSAGIEVSESQSFTLAQSLPTLTNVTFTPEHQAIGQSVTVTLEFDKDLQSAAAELGGTTITSLVATADPSVWTGDVVVPDSSELNVALLVRDYQDLSGNTGSQNTAYSMPITPTLAITPVGNVDETHAATLQFEGTSTRFDGQSLRLEVKAQGSATVLKSGSATVQAGGTWISDAMDMSHQTNGTYTVMVTGTNSAGIEVSESQSFTLAQSLPTLTNATFTPEHQAIGQSVTVTLEFDKDLQSAAAELGGTTITSLVATADPSVWTGDVVVPSTSELNVALLVRDYQDLSGNTGSQNTAYSMPITPTIHLDVINDVTGVESVTVSGSSERFEDGEFIDIKAVDADGTEATGMATVLSDSWTTDLDLSGLKEGVVTIYVNGTNKLSASAEEAQATFNYDRFASTASLGAVYNRYFSENKTLKNAA</sequence>
<dbReference type="Gene3D" id="2.60.40.10">
    <property type="entry name" value="Immunoglobulins"/>
    <property type="match status" value="2"/>
</dbReference>
<keyword evidence="1" id="KW-0732">Signal</keyword>
<proteinExistence type="predicted"/>
<evidence type="ECO:0008006" key="3">
    <source>
        <dbReference type="Google" id="ProtNLM"/>
    </source>
</evidence>